<dbReference type="Proteomes" id="UP000657385">
    <property type="component" value="Unassembled WGS sequence"/>
</dbReference>
<evidence type="ECO:0000313" key="2">
    <source>
        <dbReference type="Proteomes" id="UP000657385"/>
    </source>
</evidence>
<comment type="caution">
    <text evidence="1">The sequence shown here is derived from an EMBL/GenBank/DDBJ whole genome shotgun (WGS) entry which is preliminary data.</text>
</comment>
<gene>
    <name evidence="1" type="ORF">I2501_24655</name>
</gene>
<evidence type="ECO:0000313" key="1">
    <source>
        <dbReference type="EMBL" id="MBF9071212.1"/>
    </source>
</evidence>
<proteinExistence type="predicted"/>
<dbReference type="RefSeq" id="WP_196196389.1">
    <property type="nucleotide sequence ID" value="NZ_JADPRT010000011.1"/>
</dbReference>
<keyword evidence="2" id="KW-1185">Reference proteome</keyword>
<dbReference type="EMBL" id="JADPRT010000011">
    <property type="protein sequence ID" value="MBF9071212.1"/>
    <property type="molecule type" value="Genomic_DNA"/>
</dbReference>
<name>A0A931B836_9ACTN</name>
<dbReference type="AlphaFoldDB" id="A0A931B836"/>
<reference evidence="1" key="1">
    <citation type="submission" date="2020-11" db="EMBL/GenBank/DDBJ databases">
        <title>Isolation and identification of active actinomycetes.</title>
        <authorList>
            <person name="Yu B."/>
        </authorList>
    </citation>
    <scope>NUCLEOTIDE SEQUENCE</scope>
    <source>
        <strain evidence="1">NEAU-YB345</strain>
    </source>
</reference>
<accession>A0A931B836</accession>
<protein>
    <submittedName>
        <fullName evidence="1">Uncharacterized protein</fullName>
    </submittedName>
</protein>
<organism evidence="1 2">
    <name type="scientific">Streptacidiphilus fuscans</name>
    <dbReference type="NCBI Taxonomy" id="2789292"/>
    <lineage>
        <taxon>Bacteria</taxon>
        <taxon>Bacillati</taxon>
        <taxon>Actinomycetota</taxon>
        <taxon>Actinomycetes</taxon>
        <taxon>Kitasatosporales</taxon>
        <taxon>Streptomycetaceae</taxon>
        <taxon>Streptacidiphilus</taxon>
    </lineage>
</organism>
<sequence>MSTDPTPATDGRSLAPDVSVVAKLGAEPGLCATCAHVHLNETRRGTAYLRCTRATWDAQLPRYPRLPVLTCPGFEQRSEPASD</sequence>